<dbReference type="PANTHER" id="PTHR43053">
    <property type="entry name" value="GLYCOSIDASE FAMILY 31"/>
    <property type="match status" value="1"/>
</dbReference>
<dbReference type="SUPFAM" id="SSF51011">
    <property type="entry name" value="Glycosyl hydrolase domain"/>
    <property type="match status" value="1"/>
</dbReference>
<evidence type="ECO:0000256" key="4">
    <source>
        <dbReference type="RuleBase" id="RU361185"/>
    </source>
</evidence>
<dbReference type="Gene3D" id="3.20.20.80">
    <property type="entry name" value="Glycosidases"/>
    <property type="match status" value="1"/>
</dbReference>
<dbReference type="RefSeq" id="WP_161837585.1">
    <property type="nucleotide sequence ID" value="NZ_CP048000.1"/>
</dbReference>
<dbReference type="InterPro" id="IPR013780">
    <property type="entry name" value="Glyco_hydro_b"/>
</dbReference>
<dbReference type="EMBL" id="CP048000">
    <property type="protein sequence ID" value="QHQ60753.1"/>
    <property type="molecule type" value="Genomic_DNA"/>
</dbReference>
<dbReference type="InterPro" id="IPR000322">
    <property type="entry name" value="Glyco_hydro_31_TIM"/>
</dbReference>
<accession>A0A6P1TJY9</accession>
<dbReference type="InterPro" id="IPR017853">
    <property type="entry name" value="GH"/>
</dbReference>
<comment type="similarity">
    <text evidence="1 4">Belongs to the glycosyl hydrolase 31 family.</text>
</comment>
<dbReference type="PANTHER" id="PTHR43053:SF4">
    <property type="entry name" value="MYOGENESIS-REGULATING GLYCOSIDASE"/>
    <property type="match status" value="1"/>
</dbReference>
<sequence>MKSNVEKELLEGEYWWGGIVQDGIYMPYNEINFSRDLNKEQLYNQSSPLLLSDKGRYIWSEKPFSYSFQNNKLTINSNDDIIFSEGHGDLRGAFLDASKSYFPSDGKIPDSLLFTAPQYNTWIEMMYEPTQEKVLAYANSIIDNGMAPGVLIIDDNWQEDYGVWKFHPGRFPEPGVMIDKLHKMGFKVILWVCNFISADSLTSRLIHNNGYLVKDKDGDPAIVKWWNGYSTMLDITNEDAVHWFKEQLDVLIRELGVDGFKFDAGDLEHYRKNFVCSKSINGLEYSEKWAQIGLSYSLNEYRACWKMGGKPLAQRLSDKNHSWEVKGGLGSLISNGLGQGLLGYAFTCPDMIGGGEYKDFLDIKNIDTELIVRNAECAALFPMMQFSIAPWRVLDETHLKICVEMAKLHQKFGEKILKLAKEASISGEPIIRHMEYVFPHKGYSKINDQFMLGDTILVAPVLVKGAVTKKVVFPEGNWLGDDNSVVNGPCTLIIEAPLERLPWYEKQ</sequence>
<evidence type="ECO:0000256" key="2">
    <source>
        <dbReference type="ARBA" id="ARBA00022801"/>
    </source>
</evidence>
<keyword evidence="3 4" id="KW-0326">Glycosidase</keyword>
<dbReference type="GO" id="GO:0005975">
    <property type="term" value="P:carbohydrate metabolic process"/>
    <property type="evidence" value="ECO:0007669"/>
    <property type="project" value="InterPro"/>
</dbReference>
<dbReference type="InterPro" id="IPR048395">
    <property type="entry name" value="Glyco_hydro_31_C"/>
</dbReference>
<dbReference type="CDD" id="cd06592">
    <property type="entry name" value="GH31_NET37"/>
    <property type="match status" value="1"/>
</dbReference>
<organism evidence="7 8">
    <name type="scientific">Anaerocolumna sedimenticola</name>
    <dbReference type="NCBI Taxonomy" id="2696063"/>
    <lineage>
        <taxon>Bacteria</taxon>
        <taxon>Bacillati</taxon>
        <taxon>Bacillota</taxon>
        <taxon>Clostridia</taxon>
        <taxon>Lachnospirales</taxon>
        <taxon>Lachnospiraceae</taxon>
        <taxon>Anaerocolumna</taxon>
    </lineage>
</organism>
<reference evidence="7 8" key="1">
    <citation type="submission" date="2020-01" db="EMBL/GenBank/DDBJ databases">
        <title>Genome analysis of Anaerocolumna sp. CBA3638.</title>
        <authorList>
            <person name="Kim J."/>
            <person name="Roh S.W."/>
        </authorList>
    </citation>
    <scope>NUCLEOTIDE SEQUENCE [LARGE SCALE GENOMIC DNA]</scope>
    <source>
        <strain evidence="7 8">CBA3638</strain>
    </source>
</reference>
<keyword evidence="8" id="KW-1185">Reference proteome</keyword>
<feature type="domain" description="Glycoside hydrolase family 31 TIM barrel" evidence="5">
    <location>
        <begin position="126"/>
        <end position="384"/>
    </location>
</feature>
<gene>
    <name evidence="7" type="ORF">Ana3638_08185</name>
</gene>
<evidence type="ECO:0000313" key="7">
    <source>
        <dbReference type="EMBL" id="QHQ60753.1"/>
    </source>
</evidence>
<name>A0A6P1TJY9_9FIRM</name>
<evidence type="ECO:0000259" key="5">
    <source>
        <dbReference type="Pfam" id="PF01055"/>
    </source>
</evidence>
<dbReference type="Pfam" id="PF01055">
    <property type="entry name" value="Glyco_hydro_31_2nd"/>
    <property type="match status" value="1"/>
</dbReference>
<evidence type="ECO:0000256" key="1">
    <source>
        <dbReference type="ARBA" id="ARBA00007806"/>
    </source>
</evidence>
<dbReference type="AlphaFoldDB" id="A0A6P1TJY9"/>
<evidence type="ECO:0000259" key="6">
    <source>
        <dbReference type="Pfam" id="PF21365"/>
    </source>
</evidence>
<dbReference type="SUPFAM" id="SSF51445">
    <property type="entry name" value="(Trans)glycosidases"/>
    <property type="match status" value="1"/>
</dbReference>
<evidence type="ECO:0000313" key="8">
    <source>
        <dbReference type="Proteomes" id="UP000464314"/>
    </source>
</evidence>
<feature type="domain" description="Glycosyl hydrolase family 31 C-terminal" evidence="6">
    <location>
        <begin position="427"/>
        <end position="504"/>
    </location>
</feature>
<dbReference type="Proteomes" id="UP000464314">
    <property type="component" value="Chromosome"/>
</dbReference>
<protein>
    <submittedName>
        <fullName evidence="7">Glycoside hydrolase</fullName>
    </submittedName>
</protein>
<dbReference type="Gene3D" id="2.60.40.1180">
    <property type="entry name" value="Golgi alpha-mannosidase II"/>
    <property type="match status" value="1"/>
</dbReference>
<keyword evidence="2 4" id="KW-0378">Hydrolase</keyword>
<dbReference type="InterPro" id="IPR050985">
    <property type="entry name" value="Alpha-glycosidase_related"/>
</dbReference>
<dbReference type="KEGG" id="anr:Ana3638_08185"/>
<proteinExistence type="inferred from homology"/>
<dbReference type="GO" id="GO:0004553">
    <property type="term" value="F:hydrolase activity, hydrolyzing O-glycosyl compounds"/>
    <property type="evidence" value="ECO:0007669"/>
    <property type="project" value="InterPro"/>
</dbReference>
<dbReference type="Pfam" id="PF21365">
    <property type="entry name" value="Glyco_hydro_31_3rd"/>
    <property type="match status" value="1"/>
</dbReference>
<evidence type="ECO:0000256" key="3">
    <source>
        <dbReference type="ARBA" id="ARBA00023295"/>
    </source>
</evidence>